<feature type="domain" description="HMA" evidence="16">
    <location>
        <begin position="92"/>
        <end position="158"/>
    </location>
</feature>
<evidence type="ECO:0000256" key="7">
    <source>
        <dbReference type="ARBA" id="ARBA00022723"/>
    </source>
</evidence>
<keyword evidence="9 15" id="KW-0067">ATP-binding</keyword>
<dbReference type="InterPro" id="IPR021993">
    <property type="entry name" value="ATPase-cat-bd"/>
</dbReference>
<comment type="subcellular location">
    <subcellularLocation>
        <location evidence="1">Cell membrane</location>
        <topology evidence="1">Multi-pass membrane protein</topology>
    </subcellularLocation>
</comment>
<dbReference type="Gene3D" id="3.30.70.100">
    <property type="match status" value="1"/>
</dbReference>
<dbReference type="GO" id="GO:0005524">
    <property type="term" value="F:ATP binding"/>
    <property type="evidence" value="ECO:0007669"/>
    <property type="project" value="UniProtKB-UniRule"/>
</dbReference>
<dbReference type="InterPro" id="IPR006121">
    <property type="entry name" value="HMA_dom"/>
</dbReference>
<dbReference type="PANTHER" id="PTHR43520:SF5">
    <property type="entry name" value="CATION-TRANSPORTING P-TYPE ATPASE-RELATED"/>
    <property type="match status" value="1"/>
</dbReference>
<feature type="transmembrane region" description="Helical" evidence="15">
    <location>
        <begin position="764"/>
        <end position="780"/>
    </location>
</feature>
<dbReference type="Gene3D" id="2.70.150.10">
    <property type="entry name" value="Calcium-transporting ATPase, cytoplasmic transduction domain A"/>
    <property type="match status" value="1"/>
</dbReference>
<dbReference type="Pfam" id="PF00122">
    <property type="entry name" value="E1-E2_ATPase"/>
    <property type="match status" value="1"/>
</dbReference>
<dbReference type="AlphaFoldDB" id="A0A0K6H1H1"/>
<feature type="transmembrane region" description="Helical" evidence="15">
    <location>
        <begin position="458"/>
        <end position="484"/>
    </location>
</feature>
<dbReference type="SUPFAM" id="SSF81653">
    <property type="entry name" value="Calcium ATPase, transduction domain A"/>
    <property type="match status" value="1"/>
</dbReference>
<dbReference type="NCBIfam" id="TIGR01511">
    <property type="entry name" value="ATPase-IB1_Cu"/>
    <property type="match status" value="1"/>
</dbReference>
<evidence type="ECO:0000256" key="6">
    <source>
        <dbReference type="ARBA" id="ARBA00022692"/>
    </source>
</evidence>
<dbReference type="NCBIfam" id="TIGR01525">
    <property type="entry name" value="ATPase-IB_hvy"/>
    <property type="match status" value="1"/>
</dbReference>
<dbReference type="PROSITE" id="PS00154">
    <property type="entry name" value="ATPASE_E1_E2"/>
    <property type="match status" value="1"/>
</dbReference>
<dbReference type="InterPro" id="IPR018303">
    <property type="entry name" value="ATPase_P-typ_P_site"/>
</dbReference>
<protein>
    <submittedName>
        <fullName evidence="17">Copper-(Or silver)-translocating P-type ATPase</fullName>
    </submittedName>
</protein>
<dbReference type="FunFam" id="2.70.150.10:FF:000002">
    <property type="entry name" value="Copper-transporting ATPase 1, putative"/>
    <property type="match status" value="1"/>
</dbReference>
<dbReference type="InterPro" id="IPR001757">
    <property type="entry name" value="P_typ_ATPase"/>
</dbReference>
<dbReference type="EMBL" id="CYHA01000004">
    <property type="protein sequence ID" value="CUA84735.1"/>
    <property type="molecule type" value="Genomic_DNA"/>
</dbReference>
<dbReference type="Proteomes" id="UP000243535">
    <property type="component" value="Unassembled WGS sequence"/>
</dbReference>
<dbReference type="Pfam" id="PF12156">
    <property type="entry name" value="ATPase-cat_bd"/>
    <property type="match status" value="1"/>
</dbReference>
<dbReference type="GO" id="GO:0005886">
    <property type="term" value="C:plasma membrane"/>
    <property type="evidence" value="ECO:0007669"/>
    <property type="project" value="UniProtKB-SubCell"/>
</dbReference>
<evidence type="ECO:0000256" key="5">
    <source>
        <dbReference type="ARBA" id="ARBA00022553"/>
    </source>
</evidence>
<evidence type="ECO:0000256" key="10">
    <source>
        <dbReference type="ARBA" id="ARBA00022842"/>
    </source>
</evidence>
<dbReference type="InterPro" id="IPR044492">
    <property type="entry name" value="P_typ_ATPase_HD_dom"/>
</dbReference>
<keyword evidence="3" id="KW-0813">Transport</keyword>
<feature type="transmembrane region" description="Helical" evidence="15">
    <location>
        <begin position="212"/>
        <end position="233"/>
    </location>
</feature>
<dbReference type="SUPFAM" id="SSF81665">
    <property type="entry name" value="Calcium ATPase, transmembrane domain M"/>
    <property type="match status" value="1"/>
</dbReference>
<keyword evidence="8 15" id="KW-0547">Nucleotide-binding</keyword>
<keyword evidence="10" id="KW-0460">Magnesium</keyword>
<keyword evidence="14 15" id="KW-0472">Membrane</keyword>
<proteinExistence type="inferred from homology"/>
<dbReference type="Pfam" id="PF00702">
    <property type="entry name" value="Hydrolase"/>
    <property type="match status" value="1"/>
</dbReference>
<feature type="transmembrane region" description="Helical" evidence="15">
    <location>
        <begin position="180"/>
        <end position="200"/>
    </location>
</feature>
<feature type="transmembrane region" description="Helical" evidence="15">
    <location>
        <begin position="273"/>
        <end position="292"/>
    </location>
</feature>
<name>A0A0K6H1H1_9NEIS</name>
<dbReference type="CDD" id="cd00371">
    <property type="entry name" value="HMA"/>
    <property type="match status" value="1"/>
</dbReference>
<dbReference type="Pfam" id="PF00403">
    <property type="entry name" value="HMA"/>
    <property type="match status" value="1"/>
</dbReference>
<dbReference type="GO" id="GO:0055070">
    <property type="term" value="P:copper ion homeostasis"/>
    <property type="evidence" value="ECO:0007669"/>
    <property type="project" value="TreeGrafter"/>
</dbReference>
<dbReference type="SFLD" id="SFLDF00027">
    <property type="entry name" value="p-type_atpase"/>
    <property type="match status" value="1"/>
</dbReference>
<evidence type="ECO:0000256" key="11">
    <source>
        <dbReference type="ARBA" id="ARBA00022967"/>
    </source>
</evidence>
<keyword evidence="5" id="KW-0597">Phosphoprotein</keyword>
<dbReference type="InterPro" id="IPR027256">
    <property type="entry name" value="P-typ_ATPase_IB"/>
</dbReference>
<evidence type="ECO:0000313" key="17">
    <source>
        <dbReference type="EMBL" id="CUA84735.1"/>
    </source>
</evidence>
<feature type="transmembrane region" description="Helical" evidence="15">
    <location>
        <begin position="245"/>
        <end position="267"/>
    </location>
</feature>
<dbReference type="GO" id="GO:0043682">
    <property type="term" value="F:P-type divalent copper transporter activity"/>
    <property type="evidence" value="ECO:0007669"/>
    <property type="project" value="TreeGrafter"/>
</dbReference>
<dbReference type="InterPro" id="IPR023299">
    <property type="entry name" value="ATPase_P-typ_cyto_dom_N"/>
</dbReference>
<dbReference type="InterPro" id="IPR023298">
    <property type="entry name" value="ATPase_P-typ_TM_dom_sf"/>
</dbReference>
<dbReference type="Gene3D" id="3.40.1110.10">
    <property type="entry name" value="Calcium-transporting ATPase, cytoplasmic domain N"/>
    <property type="match status" value="1"/>
</dbReference>
<evidence type="ECO:0000256" key="14">
    <source>
        <dbReference type="ARBA" id="ARBA00023136"/>
    </source>
</evidence>
<evidence type="ECO:0000256" key="3">
    <source>
        <dbReference type="ARBA" id="ARBA00022448"/>
    </source>
</evidence>
<evidence type="ECO:0000256" key="15">
    <source>
        <dbReference type="RuleBase" id="RU362081"/>
    </source>
</evidence>
<dbReference type="STRING" id="375574.GCA_001418035_01964"/>
<reference evidence="18" key="1">
    <citation type="submission" date="2015-08" db="EMBL/GenBank/DDBJ databases">
        <authorList>
            <person name="Varghese N."/>
        </authorList>
    </citation>
    <scope>NUCLEOTIDE SEQUENCE [LARGE SCALE GENOMIC DNA]</scope>
    <source>
        <strain evidence="18">DSM 17901</strain>
    </source>
</reference>
<evidence type="ECO:0000256" key="4">
    <source>
        <dbReference type="ARBA" id="ARBA00022475"/>
    </source>
</evidence>
<dbReference type="InterPro" id="IPR008250">
    <property type="entry name" value="ATPase_P-typ_transduc_dom_A_sf"/>
</dbReference>
<keyword evidence="7 15" id="KW-0479">Metal-binding</keyword>
<dbReference type="OrthoDB" id="8552908at2"/>
<dbReference type="PANTHER" id="PTHR43520">
    <property type="entry name" value="ATP7, ISOFORM B"/>
    <property type="match status" value="1"/>
</dbReference>
<keyword evidence="11" id="KW-1278">Translocase</keyword>
<dbReference type="SFLD" id="SFLDS00003">
    <property type="entry name" value="Haloacid_Dehalogenase"/>
    <property type="match status" value="1"/>
</dbReference>
<dbReference type="InterPro" id="IPR023214">
    <property type="entry name" value="HAD_sf"/>
</dbReference>
<evidence type="ECO:0000256" key="8">
    <source>
        <dbReference type="ARBA" id="ARBA00022741"/>
    </source>
</evidence>
<evidence type="ECO:0000256" key="2">
    <source>
        <dbReference type="ARBA" id="ARBA00006024"/>
    </source>
</evidence>
<evidence type="ECO:0000256" key="12">
    <source>
        <dbReference type="ARBA" id="ARBA00022989"/>
    </source>
</evidence>
<dbReference type="InterPro" id="IPR059000">
    <property type="entry name" value="ATPase_P-type_domA"/>
</dbReference>
<dbReference type="PRINTS" id="PR00119">
    <property type="entry name" value="CATATPASE"/>
</dbReference>
<dbReference type="GO" id="GO:0016887">
    <property type="term" value="F:ATP hydrolysis activity"/>
    <property type="evidence" value="ECO:0007669"/>
    <property type="project" value="InterPro"/>
</dbReference>
<dbReference type="InterPro" id="IPR036412">
    <property type="entry name" value="HAD-like_sf"/>
</dbReference>
<dbReference type="NCBIfam" id="TIGR01494">
    <property type="entry name" value="ATPase_P-type"/>
    <property type="match status" value="1"/>
</dbReference>
<evidence type="ECO:0000256" key="9">
    <source>
        <dbReference type="ARBA" id="ARBA00022840"/>
    </source>
</evidence>
<keyword evidence="18" id="KW-1185">Reference proteome</keyword>
<dbReference type="GO" id="GO:0005507">
    <property type="term" value="F:copper ion binding"/>
    <property type="evidence" value="ECO:0007669"/>
    <property type="project" value="TreeGrafter"/>
</dbReference>
<dbReference type="InterPro" id="IPR036163">
    <property type="entry name" value="HMA_dom_sf"/>
</dbReference>
<feature type="transmembrane region" description="Helical" evidence="15">
    <location>
        <begin position="430"/>
        <end position="452"/>
    </location>
</feature>
<keyword evidence="4 15" id="KW-1003">Cell membrane</keyword>
<feature type="transmembrane region" description="Helical" evidence="15">
    <location>
        <begin position="786"/>
        <end position="807"/>
    </location>
</feature>
<accession>A0A0K6H1H1</accession>
<evidence type="ECO:0000256" key="1">
    <source>
        <dbReference type="ARBA" id="ARBA00004651"/>
    </source>
</evidence>
<evidence type="ECO:0000256" key="13">
    <source>
        <dbReference type="ARBA" id="ARBA00023065"/>
    </source>
</evidence>
<dbReference type="SUPFAM" id="SSF56784">
    <property type="entry name" value="HAD-like"/>
    <property type="match status" value="1"/>
</dbReference>
<keyword evidence="6 15" id="KW-0812">Transmembrane</keyword>
<dbReference type="CDD" id="cd02079">
    <property type="entry name" value="P-type_ATPase_HM"/>
    <property type="match status" value="1"/>
</dbReference>
<keyword evidence="12 15" id="KW-1133">Transmembrane helix</keyword>
<dbReference type="SUPFAM" id="SSF55008">
    <property type="entry name" value="HMA, heavy metal-associated domain"/>
    <property type="match status" value="1"/>
</dbReference>
<dbReference type="SUPFAM" id="SSF81660">
    <property type="entry name" value="Metal cation-transporting ATPase, ATP-binding domain N"/>
    <property type="match status" value="1"/>
</dbReference>
<dbReference type="SFLD" id="SFLDG00002">
    <property type="entry name" value="C1.7:_P-type_atpase_like"/>
    <property type="match status" value="1"/>
</dbReference>
<dbReference type="Gene3D" id="3.40.50.1000">
    <property type="entry name" value="HAD superfamily/HAD-like"/>
    <property type="match status" value="1"/>
</dbReference>
<gene>
    <name evidence="17" type="ORF">Ga0061063_2176</name>
</gene>
<organism evidence="17 18">
    <name type="scientific">Gulbenkiania indica</name>
    <dbReference type="NCBI Taxonomy" id="375574"/>
    <lineage>
        <taxon>Bacteria</taxon>
        <taxon>Pseudomonadati</taxon>
        <taxon>Pseudomonadota</taxon>
        <taxon>Betaproteobacteria</taxon>
        <taxon>Neisseriales</taxon>
        <taxon>Chromobacteriaceae</taxon>
        <taxon>Gulbenkiania</taxon>
    </lineage>
</organism>
<evidence type="ECO:0000259" key="16">
    <source>
        <dbReference type="PROSITE" id="PS50846"/>
    </source>
</evidence>
<keyword evidence="13" id="KW-0406">Ion transport</keyword>
<dbReference type="PROSITE" id="PS50846">
    <property type="entry name" value="HMA_2"/>
    <property type="match status" value="1"/>
</dbReference>
<sequence length="818" mass="88469">MDEPCFHCGLPIPESADFPVRYREKSEATCCAGCQAVAQTIIDSGLGDYYAHRTEGARQAEPLPKELLDQIRLYDSDALQQSFVRVEDGDIREAALMLEGITCAACVWLNEQHVKRLPGVLSVDINYSSHRARVRWDNTRLRLSQILEAISAIGYRAHPYDAARQEAMQQKERKQSINRLWVAGLSMMQVMMYAVPIYIAGDGEIDPEFLWILHWASFALTLPVLLYSALPFYRGTWRDLKTRRLGMDTPVTIGILTGFFASFWALIHHVEHGIYFDSVSMFVFLLLGGRYLEGVARRKAGEASENLVKLLPAFAHRLQGWPKSREASEAPVADLAKGDVLLVKPGETLPTDGLVLEGRSAADESLLTGESRPIPKAQGDAVVAGSVNTASPLVVEVTETGQHTRLAGIVRLLDQALADKPRLAVLADRFASWFVTVLLLVAAASYIGWHFVDPDRALWIMVAVLVISCPCALSLATPAALTAATGHLASLGMLTTRGHALETLPHVTDVVFDKTGTLTHGRMQLIDTLVLDGSLPEQALAIAAALEAGSEHPIARAFNDAARGLELPTLVETENMPGAGVEGRIGGCRWRLGRPAFVMSLAGTPPAALEDWRQGETVVVLGSEAVWIAAFAIGDAVREDAAATVTTLKRRGLRLHLLSGDNPGVVERLGRMLELDTWQAQASPEDKLAYVAALQAEGRRVLMMGDGINDAPVLARADVSVAMGSGTDVARASGDMILVNDRLGTLPQAVTLGHRTLGVIRQNLWWAASYNLVALPLAIAGHVTPWLASLGMALSSLIVVGNALRLVRRTGPNASSGR</sequence>
<comment type="similarity">
    <text evidence="2 15">Belongs to the cation transport ATPase (P-type) (TC 3.A.3) family. Type IB subfamily.</text>
</comment>
<dbReference type="RefSeq" id="WP_055434137.1">
    <property type="nucleotide sequence ID" value="NZ_CYHA01000004.1"/>
</dbReference>
<dbReference type="PROSITE" id="PS01229">
    <property type="entry name" value="COF_2"/>
    <property type="match status" value="1"/>
</dbReference>
<evidence type="ECO:0000313" key="18">
    <source>
        <dbReference type="Proteomes" id="UP000243535"/>
    </source>
</evidence>